<name>A0ACC3YF76_COLTU</name>
<gene>
    <name evidence="1" type="ORF">CTRU02_214583</name>
</gene>
<evidence type="ECO:0000313" key="1">
    <source>
        <dbReference type="EMBL" id="KAL0930508.1"/>
    </source>
</evidence>
<dbReference type="Proteomes" id="UP000805649">
    <property type="component" value="Unassembled WGS sequence"/>
</dbReference>
<accession>A0ACC3YF76</accession>
<organism evidence="1 2">
    <name type="scientific">Colletotrichum truncatum</name>
    <name type="common">Anthracnose fungus</name>
    <name type="synonym">Colletotrichum capsici</name>
    <dbReference type="NCBI Taxonomy" id="5467"/>
    <lineage>
        <taxon>Eukaryota</taxon>
        <taxon>Fungi</taxon>
        <taxon>Dikarya</taxon>
        <taxon>Ascomycota</taxon>
        <taxon>Pezizomycotina</taxon>
        <taxon>Sordariomycetes</taxon>
        <taxon>Hypocreomycetidae</taxon>
        <taxon>Glomerellales</taxon>
        <taxon>Glomerellaceae</taxon>
        <taxon>Colletotrichum</taxon>
        <taxon>Colletotrichum truncatum species complex</taxon>
    </lineage>
</organism>
<dbReference type="EMBL" id="VUJX02000011">
    <property type="protein sequence ID" value="KAL0930508.1"/>
    <property type="molecule type" value="Genomic_DNA"/>
</dbReference>
<proteinExistence type="predicted"/>
<comment type="caution">
    <text evidence="1">The sequence shown here is derived from an EMBL/GenBank/DDBJ whole genome shotgun (WGS) entry which is preliminary data.</text>
</comment>
<sequence length="213" mass="24252">MPIDIQPVLVNDLRRCAEIEHDAFAQGPFNKILFPGPMPENFLELRADGLAKEYREDPTVRMFKAVDTDLEGDEAIVAWCKFHSYPEGLPTPKPRVFGPGSNPEACTMLFVGMDNMRERLMVGKPSVYLHVLVTDPKHQRRGAGLQLLTPIMQEAVRLGVPAYLESSLYGHRLYQKAGFKDLEEQRLDMTKYGASEPHLTWAMLWELPNRRCP</sequence>
<evidence type="ECO:0000313" key="2">
    <source>
        <dbReference type="Proteomes" id="UP000805649"/>
    </source>
</evidence>
<keyword evidence="2" id="KW-1185">Reference proteome</keyword>
<reference evidence="1 2" key="1">
    <citation type="journal article" date="2020" name="Phytopathology">
        <title>Genome Sequence Resources of Colletotrichum truncatum, C. plurivorum, C. musicola, and C. sojae: Four Species Pathogenic to Soybean (Glycine max).</title>
        <authorList>
            <person name="Rogerio F."/>
            <person name="Boufleur T.R."/>
            <person name="Ciampi-Guillardi M."/>
            <person name="Sukno S.A."/>
            <person name="Thon M.R."/>
            <person name="Massola Junior N.S."/>
            <person name="Baroncelli R."/>
        </authorList>
    </citation>
    <scope>NUCLEOTIDE SEQUENCE [LARGE SCALE GENOMIC DNA]</scope>
    <source>
        <strain evidence="1 2">CMES1059</strain>
    </source>
</reference>
<protein>
    <submittedName>
        <fullName evidence="1">Acetyltransferase</fullName>
    </submittedName>
</protein>